<keyword evidence="5 8" id="KW-1133">Transmembrane helix</keyword>
<feature type="transmembrane region" description="Helical" evidence="8">
    <location>
        <begin position="657"/>
        <end position="683"/>
    </location>
</feature>
<dbReference type="GO" id="GO:0016758">
    <property type="term" value="F:hexosyltransferase activity"/>
    <property type="evidence" value="ECO:0007669"/>
    <property type="project" value="TreeGrafter"/>
</dbReference>
<reference evidence="10 11" key="1">
    <citation type="submission" date="2017-12" db="EMBL/GenBank/DDBJ databases">
        <title>Isolation and characterization of estrogens degradatiion strain Microbacterium hominis SJTG1.</title>
        <authorList>
            <person name="Xiong W."/>
            <person name="Yin C."/>
            <person name="Zheng D."/>
            <person name="Liang R."/>
        </authorList>
    </citation>
    <scope>NUCLEOTIDE SEQUENCE [LARGE SCALE GENOMIC DNA]</scope>
    <source>
        <strain evidence="10 11">SJTG1</strain>
    </source>
</reference>
<dbReference type="InterPro" id="IPR001173">
    <property type="entry name" value="Glyco_trans_2-like"/>
</dbReference>
<comment type="subcellular location">
    <subcellularLocation>
        <location evidence="1">Membrane</location>
        <topology evidence="1">Multi-pass membrane protein</topology>
    </subcellularLocation>
</comment>
<proteinExistence type="predicted"/>
<dbReference type="AlphaFoldDB" id="A0A2K9E1H6"/>
<dbReference type="Proteomes" id="UP000233276">
    <property type="component" value="Chromosome"/>
</dbReference>
<feature type="transmembrane region" description="Helical" evidence="8">
    <location>
        <begin position="133"/>
        <end position="155"/>
    </location>
</feature>
<evidence type="ECO:0000259" key="9">
    <source>
        <dbReference type="Pfam" id="PF13632"/>
    </source>
</evidence>
<dbReference type="EMBL" id="CP025299">
    <property type="protein sequence ID" value="AUG30803.1"/>
    <property type="molecule type" value="Genomic_DNA"/>
</dbReference>
<evidence type="ECO:0000256" key="1">
    <source>
        <dbReference type="ARBA" id="ARBA00004141"/>
    </source>
</evidence>
<sequence length="802" mass="87704">MARPYRVSGCDGEPPIPVAETAATRPPRPARWPYRDRPGTCRARRRGDPTPRPPVEGTSTMTSDTAVTRARRRQRGTDRDATPQPAQHARPSTARIARSRIALISCVVLWMLYLTTVIVTLSRGGALVDSTQLLATTLFLVSVTALTFSACMYLLARAGALPRLADHRRPRRITIDEHFFDHEPLLTALLPSRREDPDLVRMALWSVALQEFPRLDVVLLLDDDPDPADDAARAGLEGCRALTGELDAALRPVFERVDAAAARIRAGELSAAAATELVMREHAACAQWLHARAEEAPTRTHVEVFFVEQVLRRLASDLEATAAALLEAAESGAAPLTLARAHQLVSRLVRIFGVDASTFERRRYASLSHVSNKAMNLNAYLGLIGGRYRERWVGGQRVLEDAGAGRSTLEVAEPDYVLTLDADSMLLPGYCATLVHTLEQPENARVAVAQTPYSAYRGAPTRLERIAGATTDLQHIVHQGLTAFGATFWVGANAVLRWQALASLRRESVEDGTRIVRYISDRTAIEDTESSIDIAEHGWTLMNYPERLSYSATPPDFGSLVIQRRRWADGGLLIIPALRALAARRRRVGEPMRVAERLLRLNYLGSISWVTVGLLAVLTLYPMDGQLVTILLMLIALPYFVEMASDLRVLGYHRRDVVAIYGLNLLLLPVNLAGSAASVLQVLTGRKAQFARTPKVSSRTRVPAFFLVAPLALVLVAGAVGVRAGMAGAWGTAVFAAFTTIATLWAIVRLIGVRATASDLWFAWMDWIWVEKRDAAAPAVASSPRWAAVLDDGPLDAIGALS</sequence>
<evidence type="ECO:0000256" key="5">
    <source>
        <dbReference type="ARBA" id="ARBA00022989"/>
    </source>
</evidence>
<evidence type="ECO:0000256" key="6">
    <source>
        <dbReference type="ARBA" id="ARBA00023136"/>
    </source>
</evidence>
<feature type="domain" description="Glycosyltransferase 2-like" evidence="9">
    <location>
        <begin position="416"/>
        <end position="635"/>
    </location>
</feature>
<feature type="region of interest" description="Disordered" evidence="7">
    <location>
        <begin position="1"/>
        <end position="93"/>
    </location>
</feature>
<evidence type="ECO:0000313" key="10">
    <source>
        <dbReference type="EMBL" id="AUG30803.1"/>
    </source>
</evidence>
<keyword evidence="2" id="KW-0328">Glycosyltransferase</keyword>
<keyword evidence="3 10" id="KW-0808">Transferase</keyword>
<dbReference type="GO" id="GO:0005886">
    <property type="term" value="C:plasma membrane"/>
    <property type="evidence" value="ECO:0007669"/>
    <property type="project" value="TreeGrafter"/>
</dbReference>
<dbReference type="KEGG" id="mhos:CXR34_15905"/>
<dbReference type="Gene3D" id="3.90.550.10">
    <property type="entry name" value="Spore Coat Polysaccharide Biosynthesis Protein SpsA, Chain A"/>
    <property type="match status" value="1"/>
</dbReference>
<evidence type="ECO:0000256" key="7">
    <source>
        <dbReference type="SAM" id="MobiDB-lite"/>
    </source>
</evidence>
<feature type="transmembrane region" description="Helical" evidence="8">
    <location>
        <begin position="101"/>
        <end position="121"/>
    </location>
</feature>
<protein>
    <submittedName>
        <fullName evidence="10">Glycosyltransferase</fullName>
    </submittedName>
</protein>
<keyword evidence="4 8" id="KW-0812">Transmembrane</keyword>
<evidence type="ECO:0000256" key="2">
    <source>
        <dbReference type="ARBA" id="ARBA00022676"/>
    </source>
</evidence>
<dbReference type="PANTHER" id="PTHR43867:SF2">
    <property type="entry name" value="CELLULOSE SYNTHASE CATALYTIC SUBUNIT A [UDP-FORMING]"/>
    <property type="match status" value="1"/>
</dbReference>
<dbReference type="InterPro" id="IPR029044">
    <property type="entry name" value="Nucleotide-diphossugar_trans"/>
</dbReference>
<evidence type="ECO:0000256" key="8">
    <source>
        <dbReference type="SAM" id="Phobius"/>
    </source>
</evidence>
<dbReference type="InterPro" id="IPR050321">
    <property type="entry name" value="Glycosyltr_2/OpgH_subfam"/>
</dbReference>
<keyword evidence="6 8" id="KW-0472">Membrane</keyword>
<feature type="transmembrane region" description="Helical" evidence="8">
    <location>
        <begin position="601"/>
        <end position="621"/>
    </location>
</feature>
<evidence type="ECO:0000256" key="3">
    <source>
        <dbReference type="ARBA" id="ARBA00022679"/>
    </source>
</evidence>
<evidence type="ECO:0000256" key="4">
    <source>
        <dbReference type="ARBA" id="ARBA00022692"/>
    </source>
</evidence>
<accession>A0A2K9E1H6</accession>
<feature type="transmembrane region" description="Helical" evidence="8">
    <location>
        <begin position="729"/>
        <end position="748"/>
    </location>
</feature>
<feature type="transmembrane region" description="Helical" evidence="8">
    <location>
        <begin position="703"/>
        <end position="722"/>
    </location>
</feature>
<organism evidence="10 11">
    <name type="scientific">Microbacterium hominis</name>
    <dbReference type="NCBI Taxonomy" id="162426"/>
    <lineage>
        <taxon>Bacteria</taxon>
        <taxon>Bacillati</taxon>
        <taxon>Actinomycetota</taxon>
        <taxon>Actinomycetes</taxon>
        <taxon>Micrococcales</taxon>
        <taxon>Microbacteriaceae</taxon>
        <taxon>Microbacterium</taxon>
    </lineage>
</organism>
<gene>
    <name evidence="10" type="ORF">CXR34_15905</name>
</gene>
<dbReference type="SUPFAM" id="SSF53448">
    <property type="entry name" value="Nucleotide-diphospho-sugar transferases"/>
    <property type="match status" value="1"/>
</dbReference>
<evidence type="ECO:0000313" key="11">
    <source>
        <dbReference type="Proteomes" id="UP000233276"/>
    </source>
</evidence>
<dbReference type="PANTHER" id="PTHR43867">
    <property type="entry name" value="CELLULOSE SYNTHASE CATALYTIC SUBUNIT A [UDP-FORMING]"/>
    <property type="match status" value="1"/>
</dbReference>
<dbReference type="Pfam" id="PF13632">
    <property type="entry name" value="Glyco_trans_2_3"/>
    <property type="match status" value="1"/>
</dbReference>
<name>A0A2K9E1H6_9MICO</name>